<organism evidence="2 3">
    <name type="scientific">Halovenus salina</name>
    <dbReference type="NCBI Taxonomy" id="1510225"/>
    <lineage>
        <taxon>Archaea</taxon>
        <taxon>Methanobacteriati</taxon>
        <taxon>Methanobacteriota</taxon>
        <taxon>Stenosarchaea group</taxon>
        <taxon>Halobacteria</taxon>
        <taxon>Halobacteriales</taxon>
        <taxon>Haloarculaceae</taxon>
        <taxon>Halovenus</taxon>
    </lineage>
</organism>
<dbReference type="AlphaFoldDB" id="A0ABD5VZ79"/>
<evidence type="ECO:0000256" key="1">
    <source>
        <dbReference type="SAM" id="Phobius"/>
    </source>
</evidence>
<evidence type="ECO:0000313" key="3">
    <source>
        <dbReference type="Proteomes" id="UP001596445"/>
    </source>
</evidence>
<protein>
    <recommendedName>
        <fullName evidence="4">DUF3592 domain-containing protein</fullName>
    </recommendedName>
</protein>
<reference evidence="2 3" key="1">
    <citation type="journal article" date="2019" name="Int. J. Syst. Evol. Microbiol.">
        <title>The Global Catalogue of Microorganisms (GCM) 10K type strain sequencing project: providing services to taxonomists for standard genome sequencing and annotation.</title>
        <authorList>
            <consortium name="The Broad Institute Genomics Platform"/>
            <consortium name="The Broad Institute Genome Sequencing Center for Infectious Disease"/>
            <person name="Wu L."/>
            <person name="Ma J."/>
        </authorList>
    </citation>
    <scope>NUCLEOTIDE SEQUENCE [LARGE SCALE GENOMIC DNA]</scope>
    <source>
        <strain evidence="2 3">JCM 30072</strain>
    </source>
</reference>
<dbReference type="RefSeq" id="WP_382184874.1">
    <property type="nucleotide sequence ID" value="NZ_JBHSZI010000001.1"/>
</dbReference>
<name>A0ABD5VZ79_9EURY</name>
<gene>
    <name evidence="2" type="ORF">ACFQQG_07615</name>
</gene>
<evidence type="ECO:0000313" key="2">
    <source>
        <dbReference type="EMBL" id="MFC7058062.1"/>
    </source>
</evidence>
<dbReference type="InterPro" id="IPR055709">
    <property type="entry name" value="DUF7285"/>
</dbReference>
<dbReference type="Proteomes" id="UP001596445">
    <property type="component" value="Unassembled WGS sequence"/>
</dbReference>
<sequence>MSHEEAPIQCPVGRGQTEPLAALVAVALFCVALSVYAGFLTGLVPEFSTDRELAEVTGERVWETVNENGIFREETALRSALDADTLPDGHRVAVTVTYAHEGTVTASQASFDGAGRPVETTELNGETFRRPVPVQRRKETFVRGCLRWW</sequence>
<keyword evidence="1" id="KW-0472">Membrane</keyword>
<feature type="transmembrane region" description="Helical" evidence="1">
    <location>
        <begin position="20"/>
        <end position="44"/>
    </location>
</feature>
<evidence type="ECO:0008006" key="4">
    <source>
        <dbReference type="Google" id="ProtNLM"/>
    </source>
</evidence>
<keyword evidence="1" id="KW-1133">Transmembrane helix</keyword>
<comment type="caution">
    <text evidence="2">The sequence shown here is derived from an EMBL/GenBank/DDBJ whole genome shotgun (WGS) entry which is preliminary data.</text>
</comment>
<dbReference type="Pfam" id="PF23956">
    <property type="entry name" value="DUF7285"/>
    <property type="match status" value="1"/>
</dbReference>
<proteinExistence type="predicted"/>
<accession>A0ABD5VZ79</accession>
<keyword evidence="1" id="KW-0812">Transmembrane</keyword>
<keyword evidence="3" id="KW-1185">Reference proteome</keyword>
<dbReference type="EMBL" id="JBHSZI010000001">
    <property type="protein sequence ID" value="MFC7058062.1"/>
    <property type="molecule type" value="Genomic_DNA"/>
</dbReference>